<gene>
    <name evidence="5" type="ORF">BP422_16165</name>
</gene>
<dbReference type="PANTHER" id="PTHR42951:SF17">
    <property type="entry name" value="METALLO-BETA-LACTAMASE DOMAIN-CONTAINING PROTEIN"/>
    <property type="match status" value="1"/>
</dbReference>
<feature type="domain" description="Metallo-beta-lactamase" evidence="4">
    <location>
        <begin position="21"/>
        <end position="203"/>
    </location>
</feature>
<evidence type="ECO:0000313" key="5">
    <source>
        <dbReference type="EMBL" id="ASJ54963.1"/>
    </source>
</evidence>
<keyword evidence="5" id="KW-0378">Hydrolase</keyword>
<evidence type="ECO:0000256" key="1">
    <source>
        <dbReference type="ARBA" id="ARBA00034221"/>
    </source>
</evidence>
<dbReference type="KEGG" id="bfm:BP422_16165"/>
<dbReference type="EMBL" id="CP018145">
    <property type="protein sequence ID" value="ASJ54963.1"/>
    <property type="molecule type" value="Genomic_DNA"/>
</dbReference>
<dbReference type="Gene3D" id="3.60.15.10">
    <property type="entry name" value="Ribonuclease Z/Hydroxyacylglutathione hydrolase-like"/>
    <property type="match status" value="1"/>
</dbReference>
<dbReference type="SUPFAM" id="SSF56281">
    <property type="entry name" value="Metallo-hydrolase/oxidoreductase"/>
    <property type="match status" value="1"/>
</dbReference>
<name>A0A220MIV2_9BACL</name>
<reference evidence="5 6" key="1">
    <citation type="submission" date="2016-11" db="EMBL/GenBank/DDBJ databases">
        <authorList>
            <person name="Jaros S."/>
            <person name="Januszkiewicz K."/>
            <person name="Wedrychowicz H."/>
        </authorList>
    </citation>
    <scope>NUCLEOTIDE SEQUENCE [LARGE SCALE GENOMIC DNA]</scope>
    <source>
        <strain evidence="5 6">NF2</strain>
    </source>
</reference>
<accession>A0A220MIV2</accession>
<comment type="catalytic activity">
    <reaction evidence="3">
        <text>3',5'-cyclic UMP + H2O = UMP + H(+)</text>
        <dbReference type="Rhea" id="RHEA:70575"/>
        <dbReference type="ChEBI" id="CHEBI:15377"/>
        <dbReference type="ChEBI" id="CHEBI:15378"/>
        <dbReference type="ChEBI" id="CHEBI:57865"/>
        <dbReference type="ChEBI" id="CHEBI:184387"/>
    </reaction>
    <physiologicalReaction direction="left-to-right" evidence="3">
        <dbReference type="Rhea" id="RHEA:70576"/>
    </physiologicalReaction>
</comment>
<proteinExistence type="predicted"/>
<comment type="catalytic activity">
    <reaction evidence="1">
        <text>3',5'-cyclic CMP + H2O = CMP + H(+)</text>
        <dbReference type="Rhea" id="RHEA:72675"/>
        <dbReference type="ChEBI" id="CHEBI:15377"/>
        <dbReference type="ChEBI" id="CHEBI:15378"/>
        <dbReference type="ChEBI" id="CHEBI:58003"/>
        <dbReference type="ChEBI" id="CHEBI:60377"/>
    </reaction>
    <physiologicalReaction direction="left-to-right" evidence="1">
        <dbReference type="Rhea" id="RHEA:72676"/>
    </physiologicalReaction>
</comment>
<sequence length="234" mass="26200">MIRVEQISANIWCIKAWMLIPLRVWIVREEDGVTLVDAGMPFMTKRIMAFIKQLNAGSLKRILLTHGHSDHVGAVKKIAAAESVPVFAHRIEIPYMEGKELYPRRKKLEVNVQPGLAQPLPEDAEGNVAPIGGLQPYLTPGHSPGHVVYYHEKDGVLLAGDLFTSKRGRLHRPMPMFTADMAQALKSSLIVRQLQPRHLEVCHGKPIQNPAEQLDDYLKEVSTSFSISTSVWQS</sequence>
<dbReference type="SMART" id="SM00849">
    <property type="entry name" value="Lactamase_B"/>
    <property type="match status" value="1"/>
</dbReference>
<dbReference type="InterPro" id="IPR036866">
    <property type="entry name" value="RibonucZ/Hydroxyglut_hydro"/>
</dbReference>
<evidence type="ECO:0000256" key="2">
    <source>
        <dbReference type="ARBA" id="ARBA00034301"/>
    </source>
</evidence>
<evidence type="ECO:0000259" key="4">
    <source>
        <dbReference type="SMART" id="SM00849"/>
    </source>
</evidence>
<comment type="function">
    <text evidence="2">Counteracts the endogenous Pycsar antiviral defense system. Phosphodiesterase that enables metal-dependent hydrolysis of host cyclic nucleotide Pycsar defense signals such as cCMP and cUMP.</text>
</comment>
<protein>
    <submittedName>
        <fullName evidence="5">MBL fold metallo-hydrolase</fullName>
    </submittedName>
</protein>
<organism evidence="5 6">
    <name type="scientific">Brevibacillus formosus</name>
    <dbReference type="NCBI Taxonomy" id="54913"/>
    <lineage>
        <taxon>Bacteria</taxon>
        <taxon>Bacillati</taxon>
        <taxon>Bacillota</taxon>
        <taxon>Bacilli</taxon>
        <taxon>Bacillales</taxon>
        <taxon>Paenibacillaceae</taxon>
        <taxon>Brevibacillus</taxon>
    </lineage>
</organism>
<dbReference type="RefSeq" id="WP_088908666.1">
    <property type="nucleotide sequence ID" value="NZ_CP018145.1"/>
</dbReference>
<dbReference type="Proteomes" id="UP000197781">
    <property type="component" value="Chromosome"/>
</dbReference>
<dbReference type="InterPro" id="IPR001279">
    <property type="entry name" value="Metallo-B-lactamas"/>
</dbReference>
<evidence type="ECO:0000313" key="6">
    <source>
        <dbReference type="Proteomes" id="UP000197781"/>
    </source>
</evidence>
<dbReference type="Pfam" id="PF00753">
    <property type="entry name" value="Lactamase_B"/>
    <property type="match status" value="1"/>
</dbReference>
<dbReference type="PANTHER" id="PTHR42951">
    <property type="entry name" value="METALLO-BETA-LACTAMASE DOMAIN-CONTAINING"/>
    <property type="match status" value="1"/>
</dbReference>
<dbReference type="GO" id="GO:0016787">
    <property type="term" value="F:hydrolase activity"/>
    <property type="evidence" value="ECO:0007669"/>
    <property type="project" value="UniProtKB-KW"/>
</dbReference>
<dbReference type="AlphaFoldDB" id="A0A220MIV2"/>
<dbReference type="InterPro" id="IPR050855">
    <property type="entry name" value="NDM-1-like"/>
</dbReference>
<evidence type="ECO:0000256" key="3">
    <source>
        <dbReference type="ARBA" id="ARBA00048505"/>
    </source>
</evidence>
<dbReference type="CDD" id="cd07721">
    <property type="entry name" value="yflN-like_MBL-fold"/>
    <property type="match status" value="1"/>
</dbReference>